<keyword evidence="3" id="KW-0813">Transport</keyword>
<dbReference type="EMBL" id="BAAAZE010000001">
    <property type="protein sequence ID" value="GAA4012109.1"/>
    <property type="molecule type" value="Genomic_DNA"/>
</dbReference>
<keyword evidence="5" id="KW-0812">Transmembrane</keyword>
<evidence type="ECO:0000256" key="1">
    <source>
        <dbReference type="ARBA" id="ARBA00004442"/>
    </source>
</evidence>
<keyword evidence="7" id="KW-0998">Cell outer membrane</keyword>
<keyword evidence="6" id="KW-0472">Membrane</keyword>
<feature type="signal peptide" evidence="8">
    <location>
        <begin position="1"/>
        <end position="33"/>
    </location>
</feature>
<proteinExistence type="inferred from homology"/>
<evidence type="ECO:0000256" key="6">
    <source>
        <dbReference type="ARBA" id="ARBA00023136"/>
    </source>
</evidence>
<reference evidence="10" key="1">
    <citation type="journal article" date="2019" name="Int. J. Syst. Evol. Microbiol.">
        <title>The Global Catalogue of Microorganisms (GCM) 10K type strain sequencing project: providing services to taxonomists for standard genome sequencing and annotation.</title>
        <authorList>
            <consortium name="The Broad Institute Genomics Platform"/>
            <consortium name="The Broad Institute Genome Sequencing Center for Infectious Disease"/>
            <person name="Wu L."/>
            <person name="Ma J."/>
        </authorList>
    </citation>
    <scope>NUCLEOTIDE SEQUENCE [LARGE SCALE GENOMIC DNA]</scope>
    <source>
        <strain evidence="10">JCM 16673</strain>
    </source>
</reference>
<dbReference type="PANTHER" id="PTHR30026">
    <property type="entry name" value="OUTER MEMBRANE PROTEIN TOLC"/>
    <property type="match status" value="1"/>
</dbReference>
<keyword evidence="8" id="KW-0732">Signal</keyword>
<dbReference type="Proteomes" id="UP001501353">
    <property type="component" value="Unassembled WGS sequence"/>
</dbReference>
<evidence type="ECO:0000256" key="8">
    <source>
        <dbReference type="SAM" id="SignalP"/>
    </source>
</evidence>
<dbReference type="PANTHER" id="PTHR30026:SF20">
    <property type="entry name" value="OUTER MEMBRANE PROTEIN TOLC"/>
    <property type="match status" value="1"/>
</dbReference>
<evidence type="ECO:0000313" key="10">
    <source>
        <dbReference type="Proteomes" id="UP001501353"/>
    </source>
</evidence>
<gene>
    <name evidence="9" type="ORF">GCM10022212_02040</name>
</gene>
<dbReference type="SUPFAM" id="SSF56954">
    <property type="entry name" value="Outer membrane efflux proteins (OEP)"/>
    <property type="match status" value="1"/>
</dbReference>
<evidence type="ECO:0000256" key="3">
    <source>
        <dbReference type="ARBA" id="ARBA00022448"/>
    </source>
</evidence>
<dbReference type="InterPro" id="IPR010130">
    <property type="entry name" value="T1SS_OMP_TolC"/>
</dbReference>
<comment type="subcellular location">
    <subcellularLocation>
        <location evidence="1">Cell outer membrane</location>
    </subcellularLocation>
</comment>
<evidence type="ECO:0000256" key="2">
    <source>
        <dbReference type="ARBA" id="ARBA00007613"/>
    </source>
</evidence>
<dbReference type="Gene3D" id="1.20.1600.10">
    <property type="entry name" value="Outer membrane efflux proteins (OEP)"/>
    <property type="match status" value="1"/>
</dbReference>
<evidence type="ECO:0000313" key="9">
    <source>
        <dbReference type="EMBL" id="GAA4012109.1"/>
    </source>
</evidence>
<evidence type="ECO:0000256" key="4">
    <source>
        <dbReference type="ARBA" id="ARBA00022452"/>
    </source>
</evidence>
<evidence type="ECO:0000256" key="7">
    <source>
        <dbReference type="ARBA" id="ARBA00023237"/>
    </source>
</evidence>
<keyword evidence="4" id="KW-1134">Transmembrane beta strand</keyword>
<dbReference type="Pfam" id="PF02321">
    <property type="entry name" value="OEP"/>
    <property type="match status" value="2"/>
</dbReference>
<protein>
    <submittedName>
        <fullName evidence="9">TolC family outer membrane protein</fullName>
    </submittedName>
</protein>
<dbReference type="RefSeq" id="WP_344761344.1">
    <property type="nucleotide sequence ID" value="NZ_BAAAZE010000001.1"/>
</dbReference>
<keyword evidence="10" id="KW-1185">Reference proteome</keyword>
<dbReference type="InterPro" id="IPR003423">
    <property type="entry name" value="OMP_efflux"/>
</dbReference>
<sequence>MTRTSIPSVISTFRPHQFLAIALLSCASLPVSAENLTDIYALSRNNDPKFLAMRSEFEATGFAVKEARAALLPNVGFQYGRTNTSQNILSSDNAVFATGSASYPTNDKTLSITQPIFRLASWRNWKQSEANEKQAAAAYAASEQDLIVRTATAYMAVLAAGDALAFARGENESIKRQLDLATTKYQNGQAIKANLYDAQARNALKESDVIAAGNDLADKVQALREMTGATTADLMPLPTSIRLTAPEPLNADAWVTSALEKNLLLQARVQAVDVARQEIEKRKAGYYPTVDLAISRNQRTTGGSLFGGGSSVNTNDVAVRLNIPIYEGGATSAQTGQAVKHHDTALQDLERDRRQVERQTRAAYQGVVSGMVRVRALDKSVIAFESARQLKEEGYKAGVSTILGVLDAERDLYAARRDAAQSRYDFQLNTLRLKQAAGTLAEGDLVQVGRAAAN</sequence>
<accession>A0ABP7SI80</accession>
<dbReference type="PROSITE" id="PS51257">
    <property type="entry name" value="PROKAR_LIPOPROTEIN"/>
    <property type="match status" value="1"/>
</dbReference>
<feature type="chain" id="PRO_5047436637" evidence="8">
    <location>
        <begin position="34"/>
        <end position="454"/>
    </location>
</feature>
<evidence type="ECO:0000256" key="5">
    <source>
        <dbReference type="ARBA" id="ARBA00022692"/>
    </source>
</evidence>
<name>A0ABP7SI80_9BURK</name>
<comment type="caution">
    <text evidence="9">The sequence shown here is derived from an EMBL/GenBank/DDBJ whole genome shotgun (WGS) entry which is preliminary data.</text>
</comment>
<comment type="similarity">
    <text evidence="2">Belongs to the outer membrane factor (OMF) (TC 1.B.17) family.</text>
</comment>
<dbReference type="InterPro" id="IPR051906">
    <property type="entry name" value="TolC-like"/>
</dbReference>
<dbReference type="NCBIfam" id="TIGR01844">
    <property type="entry name" value="type_I_sec_TolC"/>
    <property type="match status" value="1"/>
</dbReference>
<organism evidence="9 10">
    <name type="scientific">Actimicrobium antarcticum</name>
    <dbReference type="NCBI Taxonomy" id="1051899"/>
    <lineage>
        <taxon>Bacteria</taxon>
        <taxon>Pseudomonadati</taxon>
        <taxon>Pseudomonadota</taxon>
        <taxon>Betaproteobacteria</taxon>
        <taxon>Burkholderiales</taxon>
        <taxon>Oxalobacteraceae</taxon>
        <taxon>Actimicrobium</taxon>
    </lineage>
</organism>